<dbReference type="InterPro" id="IPR051081">
    <property type="entry name" value="HTH_MetalResp_TranReg"/>
</dbReference>
<evidence type="ECO:0000313" key="6">
    <source>
        <dbReference type="EMBL" id="TDR40932.1"/>
    </source>
</evidence>
<dbReference type="InterPro" id="IPR001845">
    <property type="entry name" value="HTH_ArsR_DNA-bd_dom"/>
</dbReference>
<dbReference type="EMBL" id="SNZG01000007">
    <property type="protein sequence ID" value="TDR40932.1"/>
    <property type="molecule type" value="Genomic_DNA"/>
</dbReference>
<dbReference type="GO" id="GO:0003677">
    <property type="term" value="F:DNA binding"/>
    <property type="evidence" value="ECO:0007669"/>
    <property type="project" value="UniProtKB-KW"/>
</dbReference>
<dbReference type="NCBIfam" id="NF033788">
    <property type="entry name" value="HTH_metalloreg"/>
    <property type="match status" value="1"/>
</dbReference>
<dbReference type="Pfam" id="PF01022">
    <property type="entry name" value="HTH_5"/>
    <property type="match status" value="1"/>
</dbReference>
<dbReference type="CDD" id="cd00090">
    <property type="entry name" value="HTH_ARSR"/>
    <property type="match status" value="1"/>
</dbReference>
<dbReference type="Proteomes" id="UP000294641">
    <property type="component" value="Unassembled WGS sequence"/>
</dbReference>
<proteinExistence type="predicted"/>
<dbReference type="PROSITE" id="PS50987">
    <property type="entry name" value="HTH_ARSR_2"/>
    <property type="match status" value="1"/>
</dbReference>
<dbReference type="GO" id="GO:0003700">
    <property type="term" value="F:DNA-binding transcription factor activity"/>
    <property type="evidence" value="ECO:0007669"/>
    <property type="project" value="InterPro"/>
</dbReference>
<evidence type="ECO:0000313" key="8">
    <source>
        <dbReference type="Proteomes" id="UP000294641"/>
    </source>
</evidence>
<keyword evidence="8" id="KW-1185">Reference proteome</keyword>
<dbReference type="RefSeq" id="WP_109349108.1">
    <property type="nucleotide sequence ID" value="NZ_BJUE01000008.1"/>
</dbReference>
<feature type="domain" description="HTH arsR-type" evidence="4">
    <location>
        <begin position="1"/>
        <end position="91"/>
    </location>
</feature>
<evidence type="ECO:0000313" key="5">
    <source>
        <dbReference type="EMBL" id="STX09764.1"/>
    </source>
</evidence>
<reference evidence="6 8" key="2">
    <citation type="submission" date="2019-03" db="EMBL/GenBank/DDBJ databases">
        <title>Genomic Encyclopedia of Type Strains, Phase IV (KMG-IV): sequencing the most valuable type-strain genomes for metagenomic binning, comparative biology and taxonomic classification.</title>
        <authorList>
            <person name="Goeker M."/>
        </authorList>
    </citation>
    <scope>NUCLEOTIDE SEQUENCE [LARGE SCALE GENOMIC DNA]</scope>
    <source>
        <strain evidence="6 8">DSM 20580</strain>
    </source>
</reference>
<dbReference type="Gene3D" id="1.10.10.10">
    <property type="entry name" value="Winged helix-like DNA-binding domain superfamily/Winged helix DNA-binding domain"/>
    <property type="match status" value="1"/>
</dbReference>
<dbReference type="SUPFAM" id="SSF46785">
    <property type="entry name" value="Winged helix' DNA-binding domain"/>
    <property type="match status" value="1"/>
</dbReference>
<reference evidence="5 7" key="1">
    <citation type="submission" date="2018-06" db="EMBL/GenBank/DDBJ databases">
        <authorList>
            <consortium name="Pathogen Informatics"/>
            <person name="Doyle S."/>
        </authorList>
    </citation>
    <scope>NUCLEOTIDE SEQUENCE [LARGE SCALE GENOMIC DNA]</scope>
    <source>
        <strain evidence="5 7">NCTC10597</strain>
    </source>
</reference>
<dbReference type="OrthoDB" id="9798835at2"/>
<dbReference type="SMART" id="SM00418">
    <property type="entry name" value="HTH_ARSR"/>
    <property type="match status" value="1"/>
</dbReference>
<dbReference type="InterPro" id="IPR036388">
    <property type="entry name" value="WH-like_DNA-bd_sf"/>
</dbReference>
<protein>
    <submittedName>
        <fullName evidence="6">ArsR family transcriptional regulator</fullName>
    </submittedName>
    <submittedName>
        <fullName evidence="5">HTH-type transcriptional repressor AseR</fullName>
    </submittedName>
</protein>
<keyword evidence="1" id="KW-0805">Transcription regulation</keyword>
<dbReference type="EMBL" id="UGNP01000001">
    <property type="protein sequence ID" value="STX09764.1"/>
    <property type="molecule type" value="Genomic_DNA"/>
</dbReference>
<gene>
    <name evidence="5" type="primary">aseR</name>
    <name evidence="6" type="ORF">DFR61_10747</name>
    <name evidence="5" type="ORF">NCTC10597_01460</name>
</gene>
<dbReference type="Proteomes" id="UP000254330">
    <property type="component" value="Unassembled WGS sequence"/>
</dbReference>
<dbReference type="AlphaFoldDB" id="A0A8B4QAP1"/>
<evidence type="ECO:0000313" key="7">
    <source>
        <dbReference type="Proteomes" id="UP000254330"/>
    </source>
</evidence>
<evidence type="ECO:0000256" key="1">
    <source>
        <dbReference type="ARBA" id="ARBA00023015"/>
    </source>
</evidence>
<evidence type="ECO:0000256" key="3">
    <source>
        <dbReference type="ARBA" id="ARBA00023163"/>
    </source>
</evidence>
<comment type="caution">
    <text evidence="5">The sequence shown here is derived from an EMBL/GenBank/DDBJ whole genome shotgun (WGS) entry which is preliminary data.</text>
</comment>
<dbReference type="InterPro" id="IPR036390">
    <property type="entry name" value="WH_DNA-bd_sf"/>
</dbReference>
<evidence type="ECO:0000256" key="2">
    <source>
        <dbReference type="ARBA" id="ARBA00023125"/>
    </source>
</evidence>
<dbReference type="PANTHER" id="PTHR33154">
    <property type="entry name" value="TRANSCRIPTIONAL REGULATOR, ARSR FAMILY"/>
    <property type="match status" value="1"/>
</dbReference>
<dbReference type="PANTHER" id="PTHR33154:SF33">
    <property type="entry name" value="TRANSCRIPTIONAL REPRESSOR SDPR"/>
    <property type="match status" value="1"/>
</dbReference>
<evidence type="ECO:0000259" key="4">
    <source>
        <dbReference type="PROSITE" id="PS50987"/>
    </source>
</evidence>
<accession>A0A8B4QAP1</accession>
<keyword evidence="3" id="KW-0804">Transcription</keyword>
<dbReference type="PRINTS" id="PR00778">
    <property type="entry name" value="HTHARSR"/>
</dbReference>
<dbReference type="InterPro" id="IPR011991">
    <property type="entry name" value="ArsR-like_HTH"/>
</dbReference>
<keyword evidence="2" id="KW-0238">DNA-binding</keyword>
<organism evidence="5 7">
    <name type="scientific">Kurthia zopfii</name>
    <dbReference type="NCBI Taxonomy" id="1650"/>
    <lineage>
        <taxon>Bacteria</taxon>
        <taxon>Bacillati</taxon>
        <taxon>Bacillota</taxon>
        <taxon>Bacilli</taxon>
        <taxon>Bacillales</taxon>
        <taxon>Caryophanaceae</taxon>
        <taxon>Kurthia</taxon>
    </lineage>
</organism>
<sequence length="98" mass="11188">MDLLLLEQQLKVLGDLNRLKIIAMLKNGELCVCEFTDVLQISQPAVSQHLKKLKESNIIQERKEGTWKYFRINENLAPIPAKIIDEIEFLSSKGTSCC</sequence>
<name>A0A8B4QAP1_9BACL</name>